<evidence type="ECO:0000256" key="1">
    <source>
        <dbReference type="SAM" id="Coils"/>
    </source>
</evidence>
<evidence type="ECO:0000313" key="3">
    <source>
        <dbReference type="Proteomes" id="UP000026980"/>
    </source>
</evidence>
<sequence>MTFELSIQATGKHEIQFIGYEKTLEDVRRLAERMKEQEVNEENIIENKKLLAEIRKEIKKLDSERLAVKREIMTPYDELNEKIKLLKEVLGEGEGHINAQIKEITAREQEQRKLQIKELFKKYQKSYNAPQWLTFDKFLAKNPTLITNKATSAKKIREAVVSYFDTFKNDYEQLKQTYPEKDDRSAILIAYSKNGFNMQEAIIDYANMIAEKERLEKEQARVKETKVPDIVIITGNEQKQEAPKPVEYVTIKVKKEDLKKLKIEYEVVK</sequence>
<proteinExistence type="predicted"/>
<keyword evidence="3" id="KW-1185">Reference proteome</keyword>
<feature type="coiled-coil region" evidence="1">
    <location>
        <begin position="198"/>
        <end position="225"/>
    </location>
</feature>
<evidence type="ECO:0008006" key="4">
    <source>
        <dbReference type="Google" id="ProtNLM"/>
    </source>
</evidence>
<accession>A0A060AHG8</accession>
<protein>
    <recommendedName>
        <fullName evidence="4">DUF1351 domain-containing protein</fullName>
    </recommendedName>
</protein>
<dbReference type="Pfam" id="PF07083">
    <property type="entry name" value="DUF1351"/>
    <property type="match status" value="1"/>
</dbReference>
<dbReference type="OrthoDB" id="6129at10239"/>
<dbReference type="RefSeq" id="YP_009042682.1">
    <property type="nucleotide sequence ID" value="NC_024356.1"/>
</dbReference>
<dbReference type="InterPro" id="IPR009785">
    <property type="entry name" value="Prophage_Lj928_Orf309"/>
</dbReference>
<organism evidence="2 3">
    <name type="scientific">Enterococcus phage IME-EFm1</name>
    <dbReference type="NCBI Taxonomy" id="1445858"/>
    <lineage>
        <taxon>Viruses</taxon>
        <taxon>Duplodnaviria</taxon>
        <taxon>Heunggongvirae</taxon>
        <taxon>Uroviricota</taxon>
        <taxon>Caudoviricetes</taxon>
        <taxon>Efemunavirus</taxon>
        <taxon>Efemunavirus Efm1</taxon>
    </lineage>
</organism>
<dbReference type="KEGG" id="vg:19686070"/>
<feature type="coiled-coil region" evidence="1">
    <location>
        <begin position="20"/>
        <end position="71"/>
    </location>
</feature>
<name>A0A060AHG8_9CAUD</name>
<dbReference type="EMBL" id="KJ010489">
    <property type="protein sequence ID" value="AIA65101.1"/>
    <property type="molecule type" value="Genomic_DNA"/>
</dbReference>
<keyword evidence="1" id="KW-0175">Coiled coil</keyword>
<gene>
    <name evidence="2" type="ORF">IME_034</name>
</gene>
<evidence type="ECO:0000313" key="2">
    <source>
        <dbReference type="EMBL" id="AIA65101.1"/>
    </source>
</evidence>
<dbReference type="Proteomes" id="UP000026980">
    <property type="component" value="Segment"/>
</dbReference>
<dbReference type="GeneID" id="19686070"/>
<reference evidence="2 3" key="1">
    <citation type="journal article" date="2014" name="J. Gen. Virol.">
        <title>Characterization and complete genome sequence analysis of novel bacteriophage IME-EFm1 infecting Enterococcus faecium.</title>
        <authorList>
            <person name="Wang Y."/>
            <person name="Wang W."/>
            <person name="Lv Y."/>
            <person name="Zheng W."/>
            <person name="Mi Z."/>
            <person name="Pei G."/>
            <person name="An X."/>
            <person name="Xu X."/>
            <person name="Han C."/>
            <person name="Liu J."/>
            <person name="Zhou C."/>
            <person name="Tong Y."/>
        </authorList>
    </citation>
    <scope>NUCLEOTIDE SEQUENCE [LARGE SCALE GENOMIC DNA]</scope>
</reference>